<accession>A0AAD5JSI3</accession>
<keyword evidence="3" id="KW-1185">Reference proteome</keyword>
<gene>
    <name evidence="2" type="ORF">BDA99DRAFT_520755</name>
</gene>
<dbReference type="EMBL" id="JAIXMP010000028">
    <property type="protein sequence ID" value="KAI9252334.1"/>
    <property type="molecule type" value="Genomic_DNA"/>
</dbReference>
<sequence>MISEKHASLQQPQSSQQSYRRKKRQYPPSIPAATLWATDCYPYVKRRMPVAPLIRLSGIDRLPPPTSSFQDSYSSPEYSRRPQTPPPAYKSTLPPRYEEVVHNRYSEDDDIPLAQIRKRHSTLMNHHRLQDEKTEDDEHETLDRVQQRLKSVAAYNVTKQ</sequence>
<evidence type="ECO:0000313" key="3">
    <source>
        <dbReference type="Proteomes" id="UP001209540"/>
    </source>
</evidence>
<dbReference type="Proteomes" id="UP001209540">
    <property type="component" value="Unassembled WGS sequence"/>
</dbReference>
<feature type="compositionally biased region" description="Polar residues" evidence="1">
    <location>
        <begin position="67"/>
        <end position="77"/>
    </location>
</feature>
<comment type="caution">
    <text evidence="2">The sequence shown here is derived from an EMBL/GenBank/DDBJ whole genome shotgun (WGS) entry which is preliminary data.</text>
</comment>
<feature type="region of interest" description="Disordered" evidence="1">
    <location>
        <begin position="56"/>
        <end position="95"/>
    </location>
</feature>
<name>A0AAD5JSI3_9FUNG</name>
<reference evidence="2" key="2">
    <citation type="submission" date="2023-02" db="EMBL/GenBank/DDBJ databases">
        <authorList>
            <consortium name="DOE Joint Genome Institute"/>
            <person name="Mondo S.J."/>
            <person name="Chang Y."/>
            <person name="Wang Y."/>
            <person name="Ahrendt S."/>
            <person name="Andreopoulos W."/>
            <person name="Barry K."/>
            <person name="Beard J."/>
            <person name="Benny G.L."/>
            <person name="Blankenship S."/>
            <person name="Bonito G."/>
            <person name="Cuomo C."/>
            <person name="Desiro A."/>
            <person name="Gervers K.A."/>
            <person name="Hundley H."/>
            <person name="Kuo A."/>
            <person name="LaButti K."/>
            <person name="Lang B.F."/>
            <person name="Lipzen A."/>
            <person name="O'Donnell K."/>
            <person name="Pangilinan J."/>
            <person name="Reynolds N."/>
            <person name="Sandor L."/>
            <person name="Smith M.W."/>
            <person name="Tsang A."/>
            <person name="Grigoriev I.V."/>
            <person name="Stajich J.E."/>
            <person name="Spatafora J.W."/>
        </authorList>
    </citation>
    <scope>NUCLEOTIDE SEQUENCE</scope>
    <source>
        <strain evidence="2">RSA 2281</strain>
    </source>
</reference>
<feature type="region of interest" description="Disordered" evidence="1">
    <location>
        <begin position="1"/>
        <end position="26"/>
    </location>
</feature>
<evidence type="ECO:0000313" key="2">
    <source>
        <dbReference type="EMBL" id="KAI9252334.1"/>
    </source>
</evidence>
<feature type="region of interest" description="Disordered" evidence="1">
    <location>
        <begin position="123"/>
        <end position="144"/>
    </location>
</feature>
<protein>
    <submittedName>
        <fullName evidence="2">Uncharacterized protein</fullName>
    </submittedName>
</protein>
<proteinExistence type="predicted"/>
<evidence type="ECO:0000256" key="1">
    <source>
        <dbReference type="SAM" id="MobiDB-lite"/>
    </source>
</evidence>
<dbReference type="AlphaFoldDB" id="A0AAD5JSI3"/>
<organism evidence="2 3">
    <name type="scientific">Phascolomyces articulosus</name>
    <dbReference type="NCBI Taxonomy" id="60185"/>
    <lineage>
        <taxon>Eukaryota</taxon>
        <taxon>Fungi</taxon>
        <taxon>Fungi incertae sedis</taxon>
        <taxon>Mucoromycota</taxon>
        <taxon>Mucoromycotina</taxon>
        <taxon>Mucoromycetes</taxon>
        <taxon>Mucorales</taxon>
        <taxon>Lichtheimiaceae</taxon>
        <taxon>Phascolomyces</taxon>
    </lineage>
</organism>
<reference evidence="2" key="1">
    <citation type="journal article" date="2022" name="IScience">
        <title>Evolution of zygomycete secretomes and the origins of terrestrial fungal ecologies.</title>
        <authorList>
            <person name="Chang Y."/>
            <person name="Wang Y."/>
            <person name="Mondo S."/>
            <person name="Ahrendt S."/>
            <person name="Andreopoulos W."/>
            <person name="Barry K."/>
            <person name="Beard J."/>
            <person name="Benny G.L."/>
            <person name="Blankenship S."/>
            <person name="Bonito G."/>
            <person name="Cuomo C."/>
            <person name="Desiro A."/>
            <person name="Gervers K.A."/>
            <person name="Hundley H."/>
            <person name="Kuo A."/>
            <person name="LaButti K."/>
            <person name="Lang B.F."/>
            <person name="Lipzen A."/>
            <person name="O'Donnell K."/>
            <person name="Pangilinan J."/>
            <person name="Reynolds N."/>
            <person name="Sandor L."/>
            <person name="Smith M.E."/>
            <person name="Tsang A."/>
            <person name="Grigoriev I.V."/>
            <person name="Stajich J.E."/>
            <person name="Spatafora J.W."/>
        </authorList>
    </citation>
    <scope>NUCLEOTIDE SEQUENCE</scope>
    <source>
        <strain evidence="2">RSA 2281</strain>
    </source>
</reference>